<feature type="region of interest" description="Disordered" evidence="1">
    <location>
        <begin position="497"/>
        <end position="519"/>
    </location>
</feature>
<feature type="compositionally biased region" description="Polar residues" evidence="1">
    <location>
        <begin position="509"/>
        <end position="519"/>
    </location>
</feature>
<organism evidence="2 3">
    <name type="scientific">Albula glossodonta</name>
    <name type="common">roundjaw bonefish</name>
    <dbReference type="NCBI Taxonomy" id="121402"/>
    <lineage>
        <taxon>Eukaryota</taxon>
        <taxon>Metazoa</taxon>
        <taxon>Chordata</taxon>
        <taxon>Craniata</taxon>
        <taxon>Vertebrata</taxon>
        <taxon>Euteleostomi</taxon>
        <taxon>Actinopterygii</taxon>
        <taxon>Neopterygii</taxon>
        <taxon>Teleostei</taxon>
        <taxon>Albuliformes</taxon>
        <taxon>Albulidae</taxon>
        <taxon>Albula</taxon>
    </lineage>
</organism>
<proteinExistence type="predicted"/>
<gene>
    <name evidence="2" type="ORF">JZ751_017113</name>
</gene>
<feature type="compositionally biased region" description="Basic residues" evidence="1">
    <location>
        <begin position="445"/>
        <end position="456"/>
    </location>
</feature>
<dbReference type="Proteomes" id="UP000824540">
    <property type="component" value="Unassembled WGS sequence"/>
</dbReference>
<dbReference type="EMBL" id="JAFBMS010000030">
    <property type="protein sequence ID" value="KAG9342115.1"/>
    <property type="molecule type" value="Genomic_DNA"/>
</dbReference>
<accession>A0A8T2NP32</accession>
<evidence type="ECO:0000256" key="1">
    <source>
        <dbReference type="SAM" id="MobiDB-lite"/>
    </source>
</evidence>
<protein>
    <submittedName>
        <fullName evidence="2">Uncharacterized protein</fullName>
    </submittedName>
</protein>
<name>A0A8T2NP32_9TELE</name>
<sequence>MEKSTSGEGRLTYQSIYYRVLSNTDAGVLTRPATGPRLHIGPSPSQPASVQPLFCGVGVLWVLDHPLPKLELQEGPVVVGTVGGDPCERHGNQGLQEVLRELHVLLVLCPSVLGHDAVAGVEGPQVHVQMVGLAVLHTVEVALHRPLPHVPVGVHQRPGVQVLQVVAVGHVLQVDAQVNVIIPGDDVLVAGRPEQSAPLQPVAHARALQDIDDGAQAAGWGPALQVKVLRGVVPHRAEAARGLLAAAEPLFLAVGVEEALDAEVAHEAGGGLPQPCVRLPLVVGGAEEGPAAGREAGALQQLDLPAAQRGLDEEGGQQGARQRGGEVEQVLGSDQHHGIAAQGRADAAAAARGSLRVGGRPLPQADPQVEALHGRAGQDGRRHQPHGPPALTFQLPDQAVQLPGLVQLHAVRHQQHVLRLHVELGPVRLRGLLRAGRQHQEPRPLRQRKRWVRRGVSHSQEGKVRALPQEGARHLPHVVLKVLKVTYQHCHAWAPPVSPAHRPAPNRSHAPTHQPRTAP</sequence>
<reference evidence="2" key="1">
    <citation type="thesis" date="2021" institute="BYU ScholarsArchive" country="Provo, UT, USA">
        <title>Applications of and Algorithms for Genome Assembly and Genomic Analyses with an Emphasis on Marine Teleosts.</title>
        <authorList>
            <person name="Pickett B.D."/>
        </authorList>
    </citation>
    <scope>NUCLEOTIDE SEQUENCE</scope>
    <source>
        <strain evidence="2">HI-2016</strain>
    </source>
</reference>
<evidence type="ECO:0000313" key="3">
    <source>
        <dbReference type="Proteomes" id="UP000824540"/>
    </source>
</evidence>
<comment type="caution">
    <text evidence="2">The sequence shown here is derived from an EMBL/GenBank/DDBJ whole genome shotgun (WGS) entry which is preliminary data.</text>
</comment>
<dbReference type="AlphaFoldDB" id="A0A8T2NP32"/>
<keyword evidence="3" id="KW-1185">Reference proteome</keyword>
<feature type="region of interest" description="Disordered" evidence="1">
    <location>
        <begin position="438"/>
        <end position="457"/>
    </location>
</feature>
<evidence type="ECO:0000313" key="2">
    <source>
        <dbReference type="EMBL" id="KAG9342115.1"/>
    </source>
</evidence>
<feature type="region of interest" description="Disordered" evidence="1">
    <location>
        <begin position="311"/>
        <end position="331"/>
    </location>
</feature>